<evidence type="ECO:0000313" key="3">
    <source>
        <dbReference type="Proteomes" id="UP001209540"/>
    </source>
</evidence>
<gene>
    <name evidence="2" type="ORF">BDA99DRAFT_576691</name>
</gene>
<dbReference type="InterPro" id="IPR032675">
    <property type="entry name" value="LRR_dom_sf"/>
</dbReference>
<reference evidence="2" key="2">
    <citation type="submission" date="2023-02" db="EMBL/GenBank/DDBJ databases">
        <authorList>
            <consortium name="DOE Joint Genome Institute"/>
            <person name="Mondo S.J."/>
            <person name="Chang Y."/>
            <person name="Wang Y."/>
            <person name="Ahrendt S."/>
            <person name="Andreopoulos W."/>
            <person name="Barry K."/>
            <person name="Beard J."/>
            <person name="Benny G.L."/>
            <person name="Blankenship S."/>
            <person name="Bonito G."/>
            <person name="Cuomo C."/>
            <person name="Desiro A."/>
            <person name="Gervers K.A."/>
            <person name="Hundley H."/>
            <person name="Kuo A."/>
            <person name="LaButti K."/>
            <person name="Lang B.F."/>
            <person name="Lipzen A."/>
            <person name="O'Donnell K."/>
            <person name="Pangilinan J."/>
            <person name="Reynolds N."/>
            <person name="Sandor L."/>
            <person name="Smith M.W."/>
            <person name="Tsang A."/>
            <person name="Grigoriev I.V."/>
            <person name="Stajich J.E."/>
            <person name="Spatafora J.W."/>
        </authorList>
    </citation>
    <scope>NUCLEOTIDE SEQUENCE</scope>
    <source>
        <strain evidence="2">RSA 2281</strain>
    </source>
</reference>
<dbReference type="Gene3D" id="1.20.1280.50">
    <property type="match status" value="1"/>
</dbReference>
<evidence type="ECO:0000313" key="2">
    <source>
        <dbReference type="EMBL" id="KAI9246051.1"/>
    </source>
</evidence>
<dbReference type="InterPro" id="IPR011990">
    <property type="entry name" value="TPR-like_helical_dom_sf"/>
</dbReference>
<dbReference type="PROSITE" id="PS50181">
    <property type="entry name" value="FBOX"/>
    <property type="match status" value="1"/>
</dbReference>
<dbReference type="Pfam" id="PF12937">
    <property type="entry name" value="F-box-like"/>
    <property type="match status" value="1"/>
</dbReference>
<sequence>MAIFQQVKNNAYDALPESRFIKRDLASRQRKAEKLIHKSPQIAKGYLGLAKVYTERNNLRAAIEVYNNGIDCISSSLHSSHSNNTTQQKTKTLQQLLLLQKHTEKIDHVAQKRQDLIILRREKQNVLATLVQHSRQFAESIPYEILYKIFGYLQDFKDLRECANVCKQWRRFMITFPRFWSTMSSDEPTNQSFRKFQCRVIVTDTQKLTHIVRLGKEYPWGIQPIKYVFDILLHATDDYHGIEKLCFDNVKLRRRDDVDLLAKVLKNMKSPPFKKIEFINCDLPDTAIIAPILQACSNLTHVTYKENYYPWKNYEKGSVRYFRTPPPFETFLLLTYLRFYIGGSVYLKTNPDTFESELFIGDILTRCPNLMHLFLDAREARIDFGLSAATVFQHCPRLRNLILGNNAEMPNTILSDIDDSEYYHDINDNCGITTTNQNPQPIDQSINISSSSSKNTTEHDATHDNINLTNNIDDEQLSINTKMVSSSNHKKKTHQQSLQLPSTASKLLRRFVILNSYLSEPNKYERDTSFQWANKSSWENCFSIFNMLSRDSLELLYIPYCKITANGLHQWCQGGVAPNLRELHIDGYALPSSDNNSKLSFQNNKNILEKIFPCVPHLEALFIQQPTSSIINDSEKTEYRYAWPVLFINNNTLKHLIKHCRRLHHLTIIGHASYNSKGVLLLTEENANSSECPKKSALSDSPSSAATKLPITYLEMKIPQDIILPLVKGMNFLKELHVHSYYNSNNNIRNLNPSEDQRKAEAILHERGGSLNFPSESSQPLYGQIRATDYDVYNILS</sequence>
<dbReference type="GO" id="GO:0031146">
    <property type="term" value="P:SCF-dependent proteasomal ubiquitin-dependent protein catabolic process"/>
    <property type="evidence" value="ECO:0007669"/>
    <property type="project" value="TreeGrafter"/>
</dbReference>
<dbReference type="InterPro" id="IPR001810">
    <property type="entry name" value="F-box_dom"/>
</dbReference>
<dbReference type="PANTHER" id="PTHR16134:SF150">
    <property type="entry name" value="F-BOX_LRR-REPEAT PROTEIN 6-LIKE PROTEIN"/>
    <property type="match status" value="1"/>
</dbReference>
<comment type="caution">
    <text evidence="2">The sequence shown here is derived from an EMBL/GenBank/DDBJ whole genome shotgun (WGS) entry which is preliminary data.</text>
</comment>
<proteinExistence type="predicted"/>
<name>A0AAD5JN30_9FUNG</name>
<reference evidence="2" key="1">
    <citation type="journal article" date="2022" name="IScience">
        <title>Evolution of zygomycete secretomes and the origins of terrestrial fungal ecologies.</title>
        <authorList>
            <person name="Chang Y."/>
            <person name="Wang Y."/>
            <person name="Mondo S."/>
            <person name="Ahrendt S."/>
            <person name="Andreopoulos W."/>
            <person name="Barry K."/>
            <person name="Beard J."/>
            <person name="Benny G.L."/>
            <person name="Blankenship S."/>
            <person name="Bonito G."/>
            <person name="Cuomo C."/>
            <person name="Desiro A."/>
            <person name="Gervers K.A."/>
            <person name="Hundley H."/>
            <person name="Kuo A."/>
            <person name="LaButti K."/>
            <person name="Lang B.F."/>
            <person name="Lipzen A."/>
            <person name="O'Donnell K."/>
            <person name="Pangilinan J."/>
            <person name="Reynolds N."/>
            <person name="Sandor L."/>
            <person name="Smith M.E."/>
            <person name="Tsang A."/>
            <person name="Grigoriev I.V."/>
            <person name="Stajich J.E."/>
            <person name="Spatafora J.W."/>
        </authorList>
    </citation>
    <scope>NUCLEOTIDE SEQUENCE</scope>
    <source>
        <strain evidence="2">RSA 2281</strain>
    </source>
</reference>
<organism evidence="2 3">
    <name type="scientific">Phascolomyces articulosus</name>
    <dbReference type="NCBI Taxonomy" id="60185"/>
    <lineage>
        <taxon>Eukaryota</taxon>
        <taxon>Fungi</taxon>
        <taxon>Fungi incertae sedis</taxon>
        <taxon>Mucoromycota</taxon>
        <taxon>Mucoromycotina</taxon>
        <taxon>Mucoromycetes</taxon>
        <taxon>Mucorales</taxon>
        <taxon>Lichtheimiaceae</taxon>
        <taxon>Phascolomyces</taxon>
    </lineage>
</organism>
<feature type="domain" description="F-box" evidence="1">
    <location>
        <begin position="135"/>
        <end position="183"/>
    </location>
</feature>
<dbReference type="GO" id="GO:0019005">
    <property type="term" value="C:SCF ubiquitin ligase complex"/>
    <property type="evidence" value="ECO:0007669"/>
    <property type="project" value="TreeGrafter"/>
</dbReference>
<dbReference type="PANTHER" id="PTHR16134">
    <property type="entry name" value="F-BOX/TPR REPEAT PROTEIN POF3"/>
    <property type="match status" value="1"/>
</dbReference>
<accession>A0AAD5JN30</accession>
<dbReference type="Gene3D" id="3.80.10.10">
    <property type="entry name" value="Ribonuclease Inhibitor"/>
    <property type="match status" value="1"/>
</dbReference>
<dbReference type="EMBL" id="JAIXMP010000048">
    <property type="protein sequence ID" value="KAI9246051.1"/>
    <property type="molecule type" value="Genomic_DNA"/>
</dbReference>
<dbReference type="Proteomes" id="UP001209540">
    <property type="component" value="Unassembled WGS sequence"/>
</dbReference>
<keyword evidence="3" id="KW-1185">Reference proteome</keyword>
<dbReference type="InterPro" id="IPR036047">
    <property type="entry name" value="F-box-like_dom_sf"/>
</dbReference>
<dbReference type="SUPFAM" id="SSF81383">
    <property type="entry name" value="F-box domain"/>
    <property type="match status" value="1"/>
</dbReference>
<dbReference type="AlphaFoldDB" id="A0AAD5JN30"/>
<dbReference type="Gene3D" id="1.25.40.10">
    <property type="entry name" value="Tetratricopeptide repeat domain"/>
    <property type="match status" value="1"/>
</dbReference>
<evidence type="ECO:0000259" key="1">
    <source>
        <dbReference type="PROSITE" id="PS50181"/>
    </source>
</evidence>
<protein>
    <recommendedName>
        <fullName evidence="1">F-box domain-containing protein</fullName>
    </recommendedName>
</protein>
<dbReference type="SUPFAM" id="SSF52058">
    <property type="entry name" value="L domain-like"/>
    <property type="match status" value="1"/>
</dbReference>